<evidence type="ECO:0000313" key="2">
    <source>
        <dbReference type="Proteomes" id="UP000199766"/>
    </source>
</evidence>
<dbReference type="AlphaFoldDB" id="A0A1H9NDI6"/>
<dbReference type="EMBL" id="FOGD01000007">
    <property type="protein sequence ID" value="SER33921.1"/>
    <property type="molecule type" value="Genomic_DNA"/>
</dbReference>
<sequence length="116" mass="12758">MPSKLILKLAAALLAVSGLSGCGVIANWLPSFSSNHNLEFVEEMPESISVAWRDAQGQVWLVPKRGYLIEGIRSNGSQLVPWSAHGSYLLVRAGFRNLEVKADGRWSKLVLPKEKN</sequence>
<accession>A0A1H9NDI6</accession>
<evidence type="ECO:0000313" key="1">
    <source>
        <dbReference type="EMBL" id="SER33921.1"/>
    </source>
</evidence>
<dbReference type="RefSeq" id="WP_143059623.1">
    <property type="nucleotide sequence ID" value="NZ_FOGD01000007.1"/>
</dbReference>
<name>A0A1H9NDI6_9BURK</name>
<reference evidence="1 2" key="1">
    <citation type="submission" date="2016-10" db="EMBL/GenBank/DDBJ databases">
        <authorList>
            <person name="de Groot N.N."/>
        </authorList>
    </citation>
    <scope>NUCLEOTIDE SEQUENCE [LARGE SCALE GENOMIC DNA]</scope>
    <source>
        <strain evidence="1 2">ATCC 35958</strain>
    </source>
</reference>
<evidence type="ECO:0008006" key="3">
    <source>
        <dbReference type="Google" id="ProtNLM"/>
    </source>
</evidence>
<dbReference type="STRING" id="180197.SAMN02982919_02175"/>
<keyword evidence="2" id="KW-1185">Reference proteome</keyword>
<organism evidence="1 2">
    <name type="scientific">Giesbergeria anulus</name>
    <dbReference type="NCBI Taxonomy" id="180197"/>
    <lineage>
        <taxon>Bacteria</taxon>
        <taxon>Pseudomonadati</taxon>
        <taxon>Pseudomonadota</taxon>
        <taxon>Betaproteobacteria</taxon>
        <taxon>Burkholderiales</taxon>
        <taxon>Comamonadaceae</taxon>
        <taxon>Giesbergeria</taxon>
    </lineage>
</organism>
<proteinExistence type="predicted"/>
<dbReference type="Proteomes" id="UP000199766">
    <property type="component" value="Unassembled WGS sequence"/>
</dbReference>
<dbReference type="PROSITE" id="PS51257">
    <property type="entry name" value="PROKAR_LIPOPROTEIN"/>
    <property type="match status" value="1"/>
</dbReference>
<gene>
    <name evidence="1" type="ORF">SAMN02982919_02175</name>
</gene>
<protein>
    <recommendedName>
        <fullName evidence="3">Lipoprotein</fullName>
    </recommendedName>
</protein>